<gene>
    <name evidence="2" type="ORF">CVT26_009176</name>
</gene>
<reference evidence="2 3" key="1">
    <citation type="journal article" date="2018" name="Evol. Lett.">
        <title>Horizontal gene cluster transfer increased hallucinogenic mushroom diversity.</title>
        <authorList>
            <person name="Reynolds H.T."/>
            <person name="Vijayakumar V."/>
            <person name="Gluck-Thaler E."/>
            <person name="Korotkin H.B."/>
            <person name="Matheny P.B."/>
            <person name="Slot J.C."/>
        </authorList>
    </citation>
    <scope>NUCLEOTIDE SEQUENCE [LARGE SCALE GENOMIC DNA]</scope>
    <source>
        <strain evidence="2 3">SRW20</strain>
    </source>
</reference>
<sequence>MTEKVQSCMCCGKVEHLKWEDENAHSERSARIALVQNPESLQQYDELLKMKECLEAVIHNGKHEEKQTEKGLVGGHEGLPASAAI</sequence>
<feature type="region of interest" description="Disordered" evidence="1">
    <location>
        <begin position="61"/>
        <end position="85"/>
    </location>
</feature>
<protein>
    <submittedName>
        <fullName evidence="2">Uncharacterized protein</fullName>
    </submittedName>
</protein>
<evidence type="ECO:0000313" key="2">
    <source>
        <dbReference type="EMBL" id="PPQ99799.1"/>
    </source>
</evidence>
<keyword evidence="3" id="KW-1185">Reference proteome</keyword>
<proteinExistence type="predicted"/>
<organism evidence="2 3">
    <name type="scientific">Gymnopilus dilepis</name>
    <dbReference type="NCBI Taxonomy" id="231916"/>
    <lineage>
        <taxon>Eukaryota</taxon>
        <taxon>Fungi</taxon>
        <taxon>Dikarya</taxon>
        <taxon>Basidiomycota</taxon>
        <taxon>Agaricomycotina</taxon>
        <taxon>Agaricomycetes</taxon>
        <taxon>Agaricomycetidae</taxon>
        <taxon>Agaricales</taxon>
        <taxon>Agaricineae</taxon>
        <taxon>Hymenogastraceae</taxon>
        <taxon>Gymnopilus</taxon>
    </lineage>
</organism>
<dbReference type="AlphaFoldDB" id="A0A409Y9V5"/>
<evidence type="ECO:0000256" key="1">
    <source>
        <dbReference type="SAM" id="MobiDB-lite"/>
    </source>
</evidence>
<comment type="caution">
    <text evidence="2">The sequence shown here is derived from an EMBL/GenBank/DDBJ whole genome shotgun (WGS) entry which is preliminary data.</text>
</comment>
<dbReference type="InParanoid" id="A0A409Y9V5"/>
<accession>A0A409Y9V5</accession>
<name>A0A409Y9V5_9AGAR</name>
<dbReference type="Proteomes" id="UP000284706">
    <property type="component" value="Unassembled WGS sequence"/>
</dbReference>
<evidence type="ECO:0000313" key="3">
    <source>
        <dbReference type="Proteomes" id="UP000284706"/>
    </source>
</evidence>
<dbReference type="EMBL" id="NHYE01001046">
    <property type="protein sequence ID" value="PPQ99799.1"/>
    <property type="molecule type" value="Genomic_DNA"/>
</dbReference>